<keyword evidence="3" id="KW-1185">Reference proteome</keyword>
<feature type="transmembrane region" description="Helical" evidence="1">
    <location>
        <begin position="41"/>
        <end position="63"/>
    </location>
</feature>
<proteinExistence type="predicted"/>
<feature type="transmembrane region" description="Helical" evidence="1">
    <location>
        <begin position="164"/>
        <end position="183"/>
    </location>
</feature>
<name>A0AAD5VYL8_9AGAR</name>
<keyword evidence="1" id="KW-0812">Transmembrane</keyword>
<sequence>MTILENPSGSLPHPDSISLNKKTIHSTSKASLSLDRHKRKLYSCGLAFILLEIIFLIFAYYTLLHPIPLQNNTRDEITLLLSLTVTLTEFKAGITAAAVVWHTVACFFIKDVIAAVCSAEFMTQFRRSGALEPGKSDRVSTVTSGIFDSISHFLENSASREFRLAFVITLVLMVVGPLGSGTVTTGSLPSNVKISISIANVTSFDHDVGPAYNDLVMKANSILRLDGSGNALFGYKMSSGDGTDSVLIPWPNMDLDGLPDQSHIVYKSDIVRFHYQCSWVPLLSDFSTYPNLSNTISMDDELRLMFQSTNYDQYTYTTSEQIYSGSRCGIVQLDLRVWSAVHPEMPSHRMAFLFYNTNYLGPHGDVVITITPPTLPSNMSLSKVHESFSVTFQTSPADVPIGMDFAILDCDPQDSVVPGEVTVTNNSLVARQLPAAANESAMIGNFLSRWKNDTLPSWGFSLAFQDEETAFKTGSPTQVLQDLFLRTRREPSMVEGYGFMTGAELEPLSLDEINRNMDRYAQSASKAFLDGSRVAELGNVIEKLYINQTGEIFFR</sequence>
<keyword evidence="1" id="KW-1133">Transmembrane helix</keyword>
<keyword evidence="1" id="KW-0472">Membrane</keyword>
<evidence type="ECO:0000313" key="2">
    <source>
        <dbReference type="EMBL" id="KAJ3573180.1"/>
    </source>
</evidence>
<dbReference type="AlphaFoldDB" id="A0AAD5VYL8"/>
<organism evidence="2 3">
    <name type="scientific">Leucocoprinus birnbaumii</name>
    <dbReference type="NCBI Taxonomy" id="56174"/>
    <lineage>
        <taxon>Eukaryota</taxon>
        <taxon>Fungi</taxon>
        <taxon>Dikarya</taxon>
        <taxon>Basidiomycota</taxon>
        <taxon>Agaricomycotina</taxon>
        <taxon>Agaricomycetes</taxon>
        <taxon>Agaricomycetidae</taxon>
        <taxon>Agaricales</taxon>
        <taxon>Agaricineae</taxon>
        <taxon>Agaricaceae</taxon>
        <taxon>Leucocoprinus</taxon>
    </lineage>
</organism>
<reference evidence="2" key="1">
    <citation type="submission" date="2022-07" db="EMBL/GenBank/DDBJ databases">
        <title>Genome Sequence of Leucocoprinus birnbaumii.</title>
        <authorList>
            <person name="Buettner E."/>
        </authorList>
    </citation>
    <scope>NUCLEOTIDE SEQUENCE</scope>
    <source>
        <strain evidence="2">VT141</strain>
    </source>
</reference>
<comment type="caution">
    <text evidence="2">The sequence shown here is derived from an EMBL/GenBank/DDBJ whole genome shotgun (WGS) entry which is preliminary data.</text>
</comment>
<accession>A0AAD5VYL8</accession>
<evidence type="ECO:0000256" key="1">
    <source>
        <dbReference type="SAM" id="Phobius"/>
    </source>
</evidence>
<dbReference type="EMBL" id="JANIEX010000112">
    <property type="protein sequence ID" value="KAJ3573180.1"/>
    <property type="molecule type" value="Genomic_DNA"/>
</dbReference>
<protein>
    <submittedName>
        <fullName evidence="2">Uncharacterized protein</fullName>
    </submittedName>
</protein>
<evidence type="ECO:0000313" key="3">
    <source>
        <dbReference type="Proteomes" id="UP001213000"/>
    </source>
</evidence>
<dbReference type="Proteomes" id="UP001213000">
    <property type="component" value="Unassembled WGS sequence"/>
</dbReference>
<gene>
    <name evidence="2" type="ORF">NP233_g2609</name>
</gene>